<evidence type="ECO:0000313" key="1">
    <source>
        <dbReference type="EMBL" id="KKK61440.1"/>
    </source>
</evidence>
<proteinExistence type="predicted"/>
<name>A0A0F8XK51_9ZZZZ</name>
<comment type="caution">
    <text evidence="1">The sequence shown here is derived from an EMBL/GenBank/DDBJ whole genome shotgun (WGS) entry which is preliminary data.</text>
</comment>
<organism evidence="1">
    <name type="scientific">marine sediment metagenome</name>
    <dbReference type="NCBI Taxonomy" id="412755"/>
    <lineage>
        <taxon>unclassified sequences</taxon>
        <taxon>metagenomes</taxon>
        <taxon>ecological metagenomes</taxon>
    </lineage>
</organism>
<reference evidence="1" key="1">
    <citation type="journal article" date="2015" name="Nature">
        <title>Complex archaea that bridge the gap between prokaryotes and eukaryotes.</title>
        <authorList>
            <person name="Spang A."/>
            <person name="Saw J.H."/>
            <person name="Jorgensen S.L."/>
            <person name="Zaremba-Niedzwiedzka K."/>
            <person name="Martijn J."/>
            <person name="Lind A.E."/>
            <person name="van Eijk R."/>
            <person name="Schleper C."/>
            <person name="Guy L."/>
            <person name="Ettema T.J."/>
        </authorList>
    </citation>
    <scope>NUCLEOTIDE SEQUENCE</scope>
</reference>
<feature type="non-terminal residue" evidence="1">
    <location>
        <position position="1"/>
    </location>
</feature>
<protein>
    <submittedName>
        <fullName evidence="1">Uncharacterized protein</fullName>
    </submittedName>
</protein>
<sequence>IEIMRRYGSDPKLLKGKREEIVNSLTEMVESLRRRKP</sequence>
<accession>A0A0F8XK51</accession>
<gene>
    <name evidence="1" type="ORF">LCGC14_3014340</name>
</gene>
<dbReference type="AlphaFoldDB" id="A0A0F8XK51"/>
<dbReference type="EMBL" id="LAZR01062473">
    <property type="protein sequence ID" value="KKK61440.1"/>
    <property type="molecule type" value="Genomic_DNA"/>
</dbReference>